<evidence type="ECO:0000256" key="2">
    <source>
        <dbReference type="ARBA" id="ARBA00004922"/>
    </source>
</evidence>
<keyword evidence="5 9" id="KW-0812">Transmembrane</keyword>
<comment type="subunit">
    <text evidence="9">Component of the oligosaccharyltransferase (OST) complex.</text>
</comment>
<evidence type="ECO:0000313" key="13">
    <source>
        <dbReference type="Proteomes" id="UP000835052"/>
    </source>
</evidence>
<dbReference type="PANTHER" id="PTHR10830">
    <property type="entry name" value="DOLICHYL-DIPHOSPHOOLIGOSACCHARIDE--PROTEIN GLYCOSYLTRANSFERASE 48 KDA SUBUNIT"/>
    <property type="match status" value="1"/>
</dbReference>
<evidence type="ECO:0000256" key="4">
    <source>
        <dbReference type="ARBA" id="ARBA00013350"/>
    </source>
</evidence>
<proteinExistence type="inferred from homology"/>
<dbReference type="GO" id="GO:0018279">
    <property type="term" value="P:protein N-linked glycosylation via asparagine"/>
    <property type="evidence" value="ECO:0007669"/>
    <property type="project" value="UniProtKB-UniRule"/>
</dbReference>
<dbReference type="GO" id="GO:0008250">
    <property type="term" value="C:oligosaccharyltransferase complex"/>
    <property type="evidence" value="ECO:0007669"/>
    <property type="project" value="TreeGrafter"/>
</dbReference>
<dbReference type="OrthoDB" id="29105at2759"/>
<dbReference type="InterPro" id="IPR055457">
    <property type="entry name" value="OST48_N"/>
</dbReference>
<evidence type="ECO:0000259" key="11">
    <source>
        <dbReference type="Pfam" id="PF23358"/>
    </source>
</evidence>
<feature type="domain" description="OST48 middle" evidence="11">
    <location>
        <begin position="290"/>
        <end position="428"/>
    </location>
</feature>
<feature type="domain" description="OST48 N-terminal" evidence="10">
    <location>
        <begin position="20"/>
        <end position="276"/>
    </location>
</feature>
<gene>
    <name evidence="12" type="ORF">CAUJ_LOCUS182</name>
</gene>
<evidence type="ECO:0000256" key="8">
    <source>
        <dbReference type="ARBA" id="ARBA00023136"/>
    </source>
</evidence>
<evidence type="ECO:0000256" key="3">
    <source>
        <dbReference type="ARBA" id="ARBA00008743"/>
    </source>
</evidence>
<dbReference type="InterPro" id="IPR055459">
    <property type="entry name" value="OST48_MD"/>
</dbReference>
<protein>
    <recommendedName>
        <fullName evidence="4 9">Dolichyl-diphosphooligosaccharide--protein glycosyltransferase 48 kDa subunit</fullName>
        <shortName evidence="9">Oligosaccharyl transferase 48 kDa subunit</shortName>
    </recommendedName>
</protein>
<name>A0A8S1GNU6_9PELO</name>
<dbReference type="Pfam" id="PF23358">
    <property type="entry name" value="OST48_MD"/>
    <property type="match status" value="1"/>
</dbReference>
<comment type="pathway">
    <text evidence="2 9">Protein modification; protein glycosylation.</text>
</comment>
<evidence type="ECO:0000256" key="7">
    <source>
        <dbReference type="ARBA" id="ARBA00022989"/>
    </source>
</evidence>
<keyword evidence="7 9" id="KW-1133">Transmembrane helix</keyword>
<comment type="caution">
    <text evidence="12">The sequence shown here is derived from an EMBL/GenBank/DDBJ whole genome shotgun (WGS) entry which is preliminary data.</text>
</comment>
<reference evidence="12" key="1">
    <citation type="submission" date="2020-10" db="EMBL/GenBank/DDBJ databases">
        <authorList>
            <person name="Kikuchi T."/>
        </authorList>
    </citation>
    <scope>NUCLEOTIDE SEQUENCE</scope>
    <source>
        <strain evidence="12">NKZ352</strain>
    </source>
</reference>
<dbReference type="EMBL" id="CAJGYM010000001">
    <property type="protein sequence ID" value="CAD6184263.1"/>
    <property type="molecule type" value="Genomic_DNA"/>
</dbReference>
<keyword evidence="8 9" id="KW-0472">Membrane</keyword>
<dbReference type="PANTHER" id="PTHR10830:SF0">
    <property type="entry name" value="DOLICHYL-DIPHOSPHOOLIGOSACCHARIDE--PROTEIN GLYCOSYLTRANSFERASE 48 KDA SUBUNIT"/>
    <property type="match status" value="1"/>
</dbReference>
<comment type="similarity">
    <text evidence="3 9">Belongs to the DDOST 48 kDa subunit family.</text>
</comment>
<evidence type="ECO:0000256" key="5">
    <source>
        <dbReference type="ARBA" id="ARBA00022692"/>
    </source>
</evidence>
<keyword evidence="9" id="KW-0732">Signal</keyword>
<accession>A0A8S1GNU6</accession>
<comment type="subcellular location">
    <subcellularLocation>
        <location evidence="1 9">Endoplasmic reticulum membrane</location>
        <topology evidence="1 9">Single-pass type I membrane protein</topology>
    </subcellularLocation>
</comment>
<feature type="transmembrane region" description="Helical" evidence="9">
    <location>
        <begin position="404"/>
        <end position="426"/>
    </location>
</feature>
<feature type="signal peptide" evidence="9">
    <location>
        <begin position="1"/>
        <end position="18"/>
    </location>
</feature>
<dbReference type="Pfam" id="PF03345">
    <property type="entry name" value="OST48_N"/>
    <property type="match status" value="1"/>
</dbReference>
<evidence type="ECO:0000313" key="12">
    <source>
        <dbReference type="EMBL" id="CAD6184263.1"/>
    </source>
</evidence>
<dbReference type="AlphaFoldDB" id="A0A8S1GNU6"/>
<comment type="function">
    <text evidence="9">Subunit of the oligosaccharyl transferase (OST) complex that catalyzes the initial transfer of a defined glycan (Glc(3)Man(9)GlcNAc(2) in eukaryotes) from the lipid carrier dolichol-pyrophosphate to an asparagine residue within an Asn-X-Ser/Thr consensus motif in nascent polypeptide chains, the first step in protein N-glycosylation. N-glycosylation occurs cotranslationally and the complex associates with the Sec61 complex at the channel-forming translocon complex that mediates protein translocation across the endoplasmic reticulum (ER).</text>
</comment>
<feature type="chain" id="PRO_5035961624" description="Dolichyl-diphosphooligosaccharide--protein glycosyltransferase 48 kDa subunit" evidence="9">
    <location>
        <begin position="19"/>
        <end position="442"/>
    </location>
</feature>
<evidence type="ECO:0000256" key="6">
    <source>
        <dbReference type="ARBA" id="ARBA00022824"/>
    </source>
</evidence>
<dbReference type="InterPro" id="IPR005013">
    <property type="entry name" value="DDOST_48_kDa_subunit"/>
</dbReference>
<evidence type="ECO:0000256" key="1">
    <source>
        <dbReference type="ARBA" id="ARBA00004115"/>
    </source>
</evidence>
<organism evidence="12 13">
    <name type="scientific">Caenorhabditis auriculariae</name>
    <dbReference type="NCBI Taxonomy" id="2777116"/>
    <lineage>
        <taxon>Eukaryota</taxon>
        <taxon>Metazoa</taxon>
        <taxon>Ecdysozoa</taxon>
        <taxon>Nematoda</taxon>
        <taxon>Chromadorea</taxon>
        <taxon>Rhabditida</taxon>
        <taxon>Rhabditina</taxon>
        <taxon>Rhabditomorpha</taxon>
        <taxon>Rhabditoidea</taxon>
        <taxon>Rhabditidae</taxon>
        <taxon>Peloderinae</taxon>
        <taxon>Caenorhabditis</taxon>
    </lineage>
</organism>
<keyword evidence="13" id="KW-1185">Reference proteome</keyword>
<sequence>MSWLLPVALAVLASSCFADRVLVLTENLGIRDTHSIYLGSIKDRGHQVLVRTADDASLALFKHGELIYEHLIILAPGVQAFGGSLSPKEISKFVDAGGNVLVAGSSKIGEAIRDLAVENGFEFDESNTAVIDHFNFDSSLDTGDHTTIVVGKDQLINAQLIVGDTTKIRPVLFKGVALIKDPSNHLALDIVTAASTSYSHVPGQIAENVAVAGKKTLLVAGLQARNNARIVFTGSVDMFSDAYFNAFATSANPARTAERGVATGNAALVSAITQWVLKENGVLRVKNVEHHRVGESQPPPREYTIMEDVEYAIEIEELKNGKWVPFLGKDVQLEFVRIDPFVRTTLQNKNGRLSSQFKIPDVYGVYKFSVDYRRVGYTHLLDVRQMSVRPLWHTQYERFIRSAYPYYASSFSMMAGVVLFSIAFLYHKDSAKVSVEAAKKKH</sequence>
<keyword evidence="6 9" id="KW-0256">Endoplasmic reticulum</keyword>
<evidence type="ECO:0000256" key="9">
    <source>
        <dbReference type="RuleBase" id="RU361142"/>
    </source>
</evidence>
<evidence type="ECO:0000259" key="10">
    <source>
        <dbReference type="Pfam" id="PF03345"/>
    </source>
</evidence>
<dbReference type="Proteomes" id="UP000835052">
    <property type="component" value="Unassembled WGS sequence"/>
</dbReference>